<dbReference type="PROSITE" id="PS50089">
    <property type="entry name" value="ZF_RING_2"/>
    <property type="match status" value="1"/>
</dbReference>
<dbReference type="GO" id="GO:0043161">
    <property type="term" value="P:proteasome-mediated ubiquitin-dependent protein catabolic process"/>
    <property type="evidence" value="ECO:0007669"/>
    <property type="project" value="TreeGrafter"/>
</dbReference>
<evidence type="ECO:0000256" key="1">
    <source>
        <dbReference type="ARBA" id="ARBA00004141"/>
    </source>
</evidence>
<evidence type="ECO:0000256" key="2">
    <source>
        <dbReference type="ARBA" id="ARBA00022692"/>
    </source>
</evidence>
<feature type="transmembrane region" description="Helical" evidence="9">
    <location>
        <begin position="434"/>
        <end position="454"/>
    </location>
</feature>
<feature type="transmembrane region" description="Helical" evidence="9">
    <location>
        <begin position="92"/>
        <end position="114"/>
    </location>
</feature>
<keyword evidence="2 9" id="KW-0812">Transmembrane</keyword>
<dbReference type="GO" id="GO:0036513">
    <property type="term" value="C:Derlin-1 retrotranslocation complex"/>
    <property type="evidence" value="ECO:0007669"/>
    <property type="project" value="TreeGrafter"/>
</dbReference>
<dbReference type="CDD" id="cd16476">
    <property type="entry name" value="RING-H2_RNF139-like"/>
    <property type="match status" value="1"/>
</dbReference>
<dbReference type="Proteomes" id="UP000735302">
    <property type="component" value="Unassembled WGS sequence"/>
</dbReference>
<dbReference type="Gene3D" id="3.30.40.10">
    <property type="entry name" value="Zinc/RING finger domain, C3HC4 (zinc finger)"/>
    <property type="match status" value="1"/>
</dbReference>
<feature type="transmembrane region" description="Helical" evidence="9">
    <location>
        <begin position="505"/>
        <end position="528"/>
    </location>
</feature>
<evidence type="ECO:0000256" key="5">
    <source>
        <dbReference type="ARBA" id="ARBA00022833"/>
    </source>
</evidence>
<evidence type="ECO:0000256" key="7">
    <source>
        <dbReference type="ARBA" id="ARBA00023136"/>
    </source>
</evidence>
<dbReference type="InterPro" id="IPR013083">
    <property type="entry name" value="Znf_RING/FYVE/PHD"/>
</dbReference>
<comment type="caution">
    <text evidence="11">The sequence shown here is derived from an EMBL/GenBank/DDBJ whole genome shotgun (WGS) entry which is preliminary data.</text>
</comment>
<protein>
    <submittedName>
        <fullName evidence="11">Trc8-like protein</fullName>
    </submittedName>
</protein>
<keyword evidence="4 8" id="KW-0863">Zinc-finger</keyword>
<reference evidence="11 12" key="1">
    <citation type="journal article" date="2021" name="Elife">
        <title>Chloroplast acquisition without the gene transfer in kleptoplastic sea slugs, Plakobranchus ocellatus.</title>
        <authorList>
            <person name="Maeda T."/>
            <person name="Takahashi S."/>
            <person name="Yoshida T."/>
            <person name="Shimamura S."/>
            <person name="Takaki Y."/>
            <person name="Nagai Y."/>
            <person name="Toyoda A."/>
            <person name="Suzuki Y."/>
            <person name="Arimoto A."/>
            <person name="Ishii H."/>
            <person name="Satoh N."/>
            <person name="Nishiyama T."/>
            <person name="Hasebe M."/>
            <person name="Maruyama T."/>
            <person name="Minagawa J."/>
            <person name="Obokata J."/>
            <person name="Shigenobu S."/>
        </authorList>
    </citation>
    <scope>NUCLEOTIDE SEQUENCE [LARGE SCALE GENOMIC DNA]</scope>
</reference>
<keyword evidence="5" id="KW-0862">Zinc</keyword>
<feature type="transmembrane region" description="Helical" evidence="9">
    <location>
        <begin position="277"/>
        <end position="298"/>
    </location>
</feature>
<keyword evidence="12" id="KW-1185">Reference proteome</keyword>
<comment type="subcellular location">
    <subcellularLocation>
        <location evidence="1">Membrane</location>
        <topology evidence="1">Multi-pass membrane protein</topology>
    </subcellularLocation>
</comment>
<sequence>MSSIKKFLFVAARLPLLFLIDSIIDGTLLNFSSLSNKSGQQDKATHPLEAASDAFNSSNVTTFFVALFWLGVKSTVIAFSLVLVCSPISSLLEVYGCLVGFGFLYISYYCNVYIVQKMETSQSAASESNNQDVINYKYENMDLGKVTDEEGLPILIIFVTQLFIVLAFDQLYISAVVHKPTLIAKLARYPIDAIMLCSATLPFLLLSFTDVEQKIIYVSPLISALFPLALLIIHSIFVILNLIKIVQVGVVFMKAGVRELGIDGLFMQFMDRTNLSWLLQIFFFTKVTYLILASETLYGSNYWSSMSWLDITTALVSLTKEVLFTMCGTILCIMGLASIVSIISGLGLRLVYAIIGAHDDEEGIQPAVSGFLFVLLAMQTGITSINDSSRLMLLFQNCVLLFVANQHVVQTVAANLLLRASTDEVEFSKHVRPMLPYLVFFTFPFTVVASLWNYPFRMSWLLAISAFSLELMIKSITTLSIYTINMLHTHTNHLQENVDDLLFHIKAVCGCLEFVCGIFLLFNGAYIFFFESGGIIRCVMMIIHFYCNIYQTALKGWSTYKLRQSAWEKVNKLQPASQEQLDENDDICPICYQEMTEAVVIKCAHVFHKGCLQKWLSIQEKCPLCHVDLTEDDSQSANSNNNVDHPVQ</sequence>
<evidence type="ECO:0000256" key="4">
    <source>
        <dbReference type="ARBA" id="ARBA00022771"/>
    </source>
</evidence>
<dbReference type="SMART" id="SM00184">
    <property type="entry name" value="RING"/>
    <property type="match status" value="1"/>
</dbReference>
<feature type="transmembrane region" description="Helical" evidence="9">
    <location>
        <begin position="63"/>
        <end position="85"/>
    </location>
</feature>
<dbReference type="Pfam" id="PF13705">
    <property type="entry name" value="TRC8_N"/>
    <property type="match status" value="1"/>
</dbReference>
<dbReference type="SUPFAM" id="SSF57850">
    <property type="entry name" value="RING/U-box"/>
    <property type="match status" value="1"/>
</dbReference>
<evidence type="ECO:0000256" key="8">
    <source>
        <dbReference type="PROSITE-ProRule" id="PRU00175"/>
    </source>
</evidence>
<gene>
    <name evidence="11" type="ORF">PoB_005038700</name>
</gene>
<name>A0AAV4BXW8_9GAST</name>
<dbReference type="Pfam" id="PF13639">
    <property type="entry name" value="zf-RING_2"/>
    <property type="match status" value="1"/>
</dbReference>
<dbReference type="GO" id="GO:0061630">
    <property type="term" value="F:ubiquitin protein ligase activity"/>
    <property type="evidence" value="ECO:0007669"/>
    <property type="project" value="TreeGrafter"/>
</dbReference>
<dbReference type="GO" id="GO:0008270">
    <property type="term" value="F:zinc ion binding"/>
    <property type="evidence" value="ECO:0007669"/>
    <property type="project" value="UniProtKB-KW"/>
</dbReference>
<accession>A0AAV4BXW8</accession>
<feature type="transmembrane region" description="Helical" evidence="9">
    <location>
        <begin position="152"/>
        <end position="177"/>
    </location>
</feature>
<proteinExistence type="predicted"/>
<organism evidence="11 12">
    <name type="scientific">Plakobranchus ocellatus</name>
    <dbReference type="NCBI Taxonomy" id="259542"/>
    <lineage>
        <taxon>Eukaryota</taxon>
        <taxon>Metazoa</taxon>
        <taxon>Spiralia</taxon>
        <taxon>Lophotrochozoa</taxon>
        <taxon>Mollusca</taxon>
        <taxon>Gastropoda</taxon>
        <taxon>Heterobranchia</taxon>
        <taxon>Euthyneura</taxon>
        <taxon>Panpulmonata</taxon>
        <taxon>Sacoglossa</taxon>
        <taxon>Placobranchoidea</taxon>
        <taxon>Plakobranchidae</taxon>
        <taxon>Plakobranchus</taxon>
    </lineage>
</organism>
<dbReference type="PANTHER" id="PTHR22763">
    <property type="entry name" value="RING ZINC FINGER PROTEIN"/>
    <property type="match status" value="1"/>
</dbReference>
<dbReference type="AlphaFoldDB" id="A0AAV4BXW8"/>
<feature type="transmembrane region" description="Helical" evidence="9">
    <location>
        <begin position="460"/>
        <end position="484"/>
    </location>
</feature>
<feature type="transmembrane region" description="Helical" evidence="9">
    <location>
        <begin position="215"/>
        <end position="243"/>
    </location>
</feature>
<dbReference type="PANTHER" id="PTHR22763:SF163">
    <property type="entry name" value="E3 UBIQUITIN-PROTEIN LIGASE RNF139"/>
    <property type="match status" value="1"/>
</dbReference>
<evidence type="ECO:0000313" key="11">
    <source>
        <dbReference type="EMBL" id="GFO23882.1"/>
    </source>
</evidence>
<feature type="domain" description="RING-type" evidence="10">
    <location>
        <begin position="588"/>
        <end position="626"/>
    </location>
</feature>
<dbReference type="InterPro" id="IPR025754">
    <property type="entry name" value="TRC8_N_dom"/>
</dbReference>
<feature type="transmembrane region" description="Helical" evidence="9">
    <location>
        <begin position="189"/>
        <end position="209"/>
    </location>
</feature>
<evidence type="ECO:0000256" key="3">
    <source>
        <dbReference type="ARBA" id="ARBA00022723"/>
    </source>
</evidence>
<evidence type="ECO:0000256" key="9">
    <source>
        <dbReference type="SAM" id="Phobius"/>
    </source>
</evidence>
<dbReference type="InterPro" id="IPR050731">
    <property type="entry name" value="HRD1_E3_ubiq-ligases"/>
</dbReference>
<evidence type="ECO:0000256" key="6">
    <source>
        <dbReference type="ARBA" id="ARBA00022989"/>
    </source>
</evidence>
<dbReference type="EMBL" id="BLXT01005549">
    <property type="protein sequence ID" value="GFO23882.1"/>
    <property type="molecule type" value="Genomic_DNA"/>
</dbReference>
<dbReference type="InterPro" id="IPR001841">
    <property type="entry name" value="Znf_RING"/>
</dbReference>
<evidence type="ECO:0000313" key="12">
    <source>
        <dbReference type="Proteomes" id="UP000735302"/>
    </source>
</evidence>
<keyword evidence="3" id="KW-0479">Metal-binding</keyword>
<keyword evidence="7 9" id="KW-0472">Membrane</keyword>
<keyword evidence="6 9" id="KW-1133">Transmembrane helix</keyword>
<evidence type="ECO:0000259" key="10">
    <source>
        <dbReference type="PROSITE" id="PS50089"/>
    </source>
</evidence>
<dbReference type="GO" id="GO:0036503">
    <property type="term" value="P:ERAD pathway"/>
    <property type="evidence" value="ECO:0007669"/>
    <property type="project" value="TreeGrafter"/>
</dbReference>
<feature type="transmembrane region" description="Helical" evidence="9">
    <location>
        <begin position="322"/>
        <end position="355"/>
    </location>
</feature>